<sequence>MNLLWARPGRVGGSEDYFVRQLLGLREVSSEFDLTAFVLPGFEDAHPELAGCRFVTAPLSGQQRPVRVAMEHSWLAREARRRRMSLVHHGGGSVPAIGVQPAVLTVHDLQWHEYPQYVAPLKLRYLRWSTPRSIQRARVIVTPTEFVKRTVVDAYGVDPARIVPVLLGMEPELGAAATDEGTLRARYGLGSGPIVVYPAMTHPHKRQDFLVDLVAGPWADITLVLTGGEGSAEGALRKRIDARGVRHRVIRTGRVPAADRDGLIKMAMAVAFPSEYEGFGAPALEAMALGTPLIASDRGSLPEVVAGAGLVLPLEPDAWAGALHTVGLRRAELVAAGRARVAEYSTRRSAEDLLGAYRLALS</sequence>
<evidence type="ECO:0000313" key="7">
    <source>
        <dbReference type="EMBL" id="CAB4885385.1"/>
    </source>
</evidence>
<evidence type="ECO:0000313" key="6">
    <source>
        <dbReference type="EMBL" id="CAB4809783.1"/>
    </source>
</evidence>
<protein>
    <submittedName>
        <fullName evidence="7">Unannotated protein</fullName>
    </submittedName>
</protein>
<dbReference type="PANTHER" id="PTHR46401">
    <property type="entry name" value="GLYCOSYLTRANSFERASE WBBK-RELATED"/>
    <property type="match status" value="1"/>
</dbReference>
<proteinExistence type="predicted"/>
<accession>A0A6J7EWC6</accession>
<evidence type="ECO:0000313" key="8">
    <source>
        <dbReference type="EMBL" id="CAB4973484.1"/>
    </source>
</evidence>
<name>A0A6J7EWC6_9ZZZZ</name>
<dbReference type="SUPFAM" id="SSF53756">
    <property type="entry name" value="UDP-Glycosyltransferase/glycogen phosphorylase"/>
    <property type="match status" value="1"/>
</dbReference>
<evidence type="ECO:0000313" key="5">
    <source>
        <dbReference type="EMBL" id="CAB4767241.1"/>
    </source>
</evidence>
<dbReference type="InterPro" id="IPR001296">
    <property type="entry name" value="Glyco_trans_1"/>
</dbReference>
<dbReference type="PANTHER" id="PTHR46401:SF2">
    <property type="entry name" value="GLYCOSYLTRANSFERASE WBBK-RELATED"/>
    <property type="match status" value="1"/>
</dbReference>
<gene>
    <name evidence="4" type="ORF">UFOPK2602_01901</name>
    <name evidence="5" type="ORF">UFOPK2806_02194</name>
    <name evidence="6" type="ORF">UFOPK3001_01472</name>
    <name evidence="7" type="ORF">UFOPK3417_01850</name>
    <name evidence="8" type="ORF">UFOPK3954_00076</name>
    <name evidence="9" type="ORF">UFOPK4306_02279</name>
</gene>
<dbReference type="EMBL" id="CAFBON010000004">
    <property type="protein sequence ID" value="CAB4973484.1"/>
    <property type="molecule type" value="Genomic_DNA"/>
</dbReference>
<dbReference type="EMBL" id="CAFBQP010000125">
    <property type="protein sequence ID" value="CAB5068077.1"/>
    <property type="molecule type" value="Genomic_DNA"/>
</dbReference>
<evidence type="ECO:0000313" key="4">
    <source>
        <dbReference type="EMBL" id="CAB4723401.1"/>
    </source>
</evidence>
<dbReference type="Pfam" id="PF13439">
    <property type="entry name" value="Glyco_transf_4"/>
    <property type="match status" value="1"/>
</dbReference>
<dbReference type="GO" id="GO:0009103">
    <property type="term" value="P:lipopolysaccharide biosynthetic process"/>
    <property type="evidence" value="ECO:0007669"/>
    <property type="project" value="TreeGrafter"/>
</dbReference>
<keyword evidence="1" id="KW-0808">Transferase</keyword>
<dbReference type="GO" id="GO:0016757">
    <property type="term" value="F:glycosyltransferase activity"/>
    <property type="evidence" value="ECO:0007669"/>
    <property type="project" value="InterPro"/>
</dbReference>
<evidence type="ECO:0000259" key="2">
    <source>
        <dbReference type="Pfam" id="PF00534"/>
    </source>
</evidence>
<reference evidence="7" key="1">
    <citation type="submission" date="2020-05" db="EMBL/GenBank/DDBJ databases">
        <authorList>
            <person name="Chiriac C."/>
            <person name="Salcher M."/>
            <person name="Ghai R."/>
            <person name="Kavagutti S V."/>
        </authorList>
    </citation>
    <scope>NUCLEOTIDE SEQUENCE</scope>
</reference>
<dbReference type="CDD" id="cd03809">
    <property type="entry name" value="GT4_MtfB-like"/>
    <property type="match status" value="1"/>
</dbReference>
<dbReference type="EMBL" id="CAFAAJ010000093">
    <property type="protein sequence ID" value="CAB4809783.1"/>
    <property type="molecule type" value="Genomic_DNA"/>
</dbReference>
<evidence type="ECO:0000313" key="9">
    <source>
        <dbReference type="EMBL" id="CAB5068077.1"/>
    </source>
</evidence>
<dbReference type="EMBL" id="CAEZYY010000042">
    <property type="protein sequence ID" value="CAB4767241.1"/>
    <property type="molecule type" value="Genomic_DNA"/>
</dbReference>
<dbReference type="InterPro" id="IPR028098">
    <property type="entry name" value="Glyco_trans_4-like_N"/>
</dbReference>
<evidence type="ECO:0000259" key="3">
    <source>
        <dbReference type="Pfam" id="PF13439"/>
    </source>
</evidence>
<evidence type="ECO:0000256" key="1">
    <source>
        <dbReference type="ARBA" id="ARBA00022679"/>
    </source>
</evidence>
<organism evidence="7">
    <name type="scientific">freshwater metagenome</name>
    <dbReference type="NCBI Taxonomy" id="449393"/>
    <lineage>
        <taxon>unclassified sequences</taxon>
        <taxon>metagenomes</taxon>
        <taxon>ecological metagenomes</taxon>
    </lineage>
</organism>
<dbReference type="AlphaFoldDB" id="A0A6J7EWC6"/>
<dbReference type="EMBL" id="CAFBLR010000240">
    <property type="protein sequence ID" value="CAB4885385.1"/>
    <property type="molecule type" value="Genomic_DNA"/>
</dbReference>
<dbReference type="Pfam" id="PF00534">
    <property type="entry name" value="Glycos_transf_1"/>
    <property type="match status" value="1"/>
</dbReference>
<dbReference type="Gene3D" id="3.40.50.2000">
    <property type="entry name" value="Glycogen Phosphorylase B"/>
    <property type="match status" value="2"/>
</dbReference>
<feature type="domain" description="Glycosyltransferase subfamily 4-like N-terminal" evidence="3">
    <location>
        <begin position="11"/>
        <end position="168"/>
    </location>
</feature>
<feature type="domain" description="Glycosyl transferase family 1" evidence="2">
    <location>
        <begin position="191"/>
        <end position="309"/>
    </location>
</feature>
<dbReference type="EMBL" id="CAEZXX010000162">
    <property type="protein sequence ID" value="CAB4723401.1"/>
    <property type="molecule type" value="Genomic_DNA"/>
</dbReference>